<name>A0ABP6W1C8_9GAMM</name>
<comment type="caution">
    <text evidence="1">The sequence shown here is derived from an EMBL/GenBank/DDBJ whole genome shotgun (WGS) entry which is preliminary data.</text>
</comment>
<reference evidence="2" key="1">
    <citation type="journal article" date="2019" name="Int. J. Syst. Evol. Microbiol.">
        <title>The Global Catalogue of Microorganisms (GCM) 10K type strain sequencing project: providing services to taxonomists for standard genome sequencing and annotation.</title>
        <authorList>
            <consortium name="The Broad Institute Genomics Platform"/>
            <consortium name="The Broad Institute Genome Sequencing Center for Infectious Disease"/>
            <person name="Wu L."/>
            <person name="Ma J."/>
        </authorList>
    </citation>
    <scope>NUCLEOTIDE SEQUENCE [LARGE SCALE GENOMIC DNA]</scope>
    <source>
        <strain evidence="2">JCM 17110</strain>
    </source>
</reference>
<organism evidence="1 2">
    <name type="scientific">Zobellella aerophila</name>
    <dbReference type="NCBI Taxonomy" id="870480"/>
    <lineage>
        <taxon>Bacteria</taxon>
        <taxon>Pseudomonadati</taxon>
        <taxon>Pseudomonadota</taxon>
        <taxon>Gammaproteobacteria</taxon>
        <taxon>Aeromonadales</taxon>
        <taxon>Aeromonadaceae</taxon>
        <taxon>Zobellella</taxon>
    </lineage>
</organism>
<dbReference type="Pfam" id="PF12305">
    <property type="entry name" value="DUF3630"/>
    <property type="match status" value="1"/>
</dbReference>
<protein>
    <submittedName>
        <fullName evidence="1">DUF3630 family protein</fullName>
    </submittedName>
</protein>
<sequence length="84" mass="9697">MNILTTETPLTMDSFPAWAAGLVSTLELRLIEQELGADYHQWLVEFEGTRLLLCYQHYLDCVWFSPLSEQDQPVADWLAGQWHG</sequence>
<proteinExistence type="predicted"/>
<dbReference type="RefSeq" id="WP_344958144.1">
    <property type="nucleotide sequence ID" value="NZ_BAABCX010000003.1"/>
</dbReference>
<dbReference type="EMBL" id="BAABCX010000003">
    <property type="protein sequence ID" value="GAA3542630.1"/>
    <property type="molecule type" value="Genomic_DNA"/>
</dbReference>
<dbReference type="InterPro" id="IPR022080">
    <property type="entry name" value="DUF3630"/>
</dbReference>
<gene>
    <name evidence="1" type="ORF">GCM10022394_23200</name>
</gene>
<keyword evidence="2" id="KW-1185">Reference proteome</keyword>
<accession>A0ABP6W1C8</accession>
<evidence type="ECO:0000313" key="1">
    <source>
        <dbReference type="EMBL" id="GAA3542630.1"/>
    </source>
</evidence>
<evidence type="ECO:0000313" key="2">
    <source>
        <dbReference type="Proteomes" id="UP001500795"/>
    </source>
</evidence>
<dbReference type="Proteomes" id="UP001500795">
    <property type="component" value="Unassembled WGS sequence"/>
</dbReference>